<dbReference type="Gramene" id="RZC82323">
    <property type="protein sequence ID" value="RZC82323"/>
    <property type="gene ID" value="C5167_045109"/>
</dbReference>
<dbReference type="AlphaFoldDB" id="A0A4Y7LA18"/>
<protein>
    <submittedName>
        <fullName evidence="1">Uncharacterized protein</fullName>
    </submittedName>
</protein>
<dbReference type="Proteomes" id="UP000316621">
    <property type="component" value="Chromosome 11"/>
</dbReference>
<evidence type="ECO:0000313" key="1">
    <source>
        <dbReference type="EMBL" id="RZC82323.1"/>
    </source>
</evidence>
<evidence type="ECO:0000313" key="2">
    <source>
        <dbReference type="Proteomes" id="UP000316621"/>
    </source>
</evidence>
<reference evidence="1 2" key="1">
    <citation type="journal article" date="2018" name="Science">
        <title>The opium poppy genome and morphinan production.</title>
        <authorList>
            <person name="Guo L."/>
            <person name="Winzer T."/>
            <person name="Yang X."/>
            <person name="Li Y."/>
            <person name="Ning Z."/>
            <person name="He Z."/>
            <person name="Teodor R."/>
            <person name="Lu Y."/>
            <person name="Bowser T.A."/>
            <person name="Graham I.A."/>
            <person name="Ye K."/>
        </authorList>
    </citation>
    <scope>NUCLEOTIDE SEQUENCE [LARGE SCALE GENOMIC DNA]</scope>
    <source>
        <strain evidence="2">cv. HN1</strain>
        <tissue evidence="1">Leaves</tissue>
    </source>
</reference>
<dbReference type="EMBL" id="CM010725">
    <property type="protein sequence ID" value="RZC82323.1"/>
    <property type="molecule type" value="Genomic_DNA"/>
</dbReference>
<name>A0A4Y7LA18_PAPSO</name>
<gene>
    <name evidence="1" type="ORF">C5167_045109</name>
</gene>
<accession>A0A4Y7LA18</accession>
<sequence>MTTTLMSFASVGLLKKDIQFSGWKQVTFLLQLFVDNSGRQLLMAVSICTHKHKWRKWEAYADLHKKGTGWKNYILLLTPFDEELYKKLDVLSNDIFAKALVEQLRKRFIHYCSREGLPVMVATVRCEEIANEKLSHFTSDEVSMYLRFQIHRFL</sequence>
<keyword evidence="2" id="KW-1185">Reference proteome</keyword>
<proteinExistence type="predicted"/>
<organism evidence="1 2">
    <name type="scientific">Papaver somniferum</name>
    <name type="common">Opium poppy</name>
    <dbReference type="NCBI Taxonomy" id="3469"/>
    <lineage>
        <taxon>Eukaryota</taxon>
        <taxon>Viridiplantae</taxon>
        <taxon>Streptophyta</taxon>
        <taxon>Embryophyta</taxon>
        <taxon>Tracheophyta</taxon>
        <taxon>Spermatophyta</taxon>
        <taxon>Magnoliopsida</taxon>
        <taxon>Ranunculales</taxon>
        <taxon>Papaveraceae</taxon>
        <taxon>Papaveroideae</taxon>
        <taxon>Papaver</taxon>
    </lineage>
</organism>